<feature type="domain" description="Ubiquitin-like" evidence="1">
    <location>
        <begin position="19"/>
        <end position="93"/>
    </location>
</feature>
<dbReference type="RefSeq" id="XP_017772917.1">
    <property type="nucleotide sequence ID" value="XM_017917428.1"/>
</dbReference>
<dbReference type="SMART" id="SM00213">
    <property type="entry name" value="UBQ"/>
    <property type="match status" value="1"/>
</dbReference>
<dbReference type="InterPro" id="IPR009060">
    <property type="entry name" value="UBA-like_sf"/>
</dbReference>
<dbReference type="CDD" id="cd17039">
    <property type="entry name" value="Ubl_ubiquitin_like"/>
    <property type="match status" value="1"/>
</dbReference>
<protein>
    <submittedName>
        <fullName evidence="3">Uncharacterized protein LOC108560014</fullName>
    </submittedName>
</protein>
<keyword evidence="2" id="KW-1185">Reference proteome</keyword>
<accession>A0ABM1MEB7</accession>
<dbReference type="InterPro" id="IPR029071">
    <property type="entry name" value="Ubiquitin-like_domsf"/>
</dbReference>
<dbReference type="GeneID" id="108560014"/>
<dbReference type="Gene3D" id="3.10.20.90">
    <property type="entry name" value="Phosphatidylinositol 3-kinase Catalytic Subunit, Chain A, domain 1"/>
    <property type="match status" value="1"/>
</dbReference>
<reference evidence="3" key="1">
    <citation type="submission" date="2025-08" db="UniProtKB">
        <authorList>
            <consortium name="RefSeq"/>
        </authorList>
    </citation>
    <scope>IDENTIFICATION</scope>
    <source>
        <tissue evidence="3">Whole Larva</tissue>
    </source>
</reference>
<sequence length="527" mass="61430">MMLCSTDKDICANKPKNQLELKVKCYKTVIVLSLEDNVTIRKIKVYLGLKIKANVKLISLMHKGTMLQDEKCLADYPIENKAVIHAEVLKKDKSKTNSDDDLDSSSIRSLWNNDCKNGSEIKKNFISRKEKPATMDEFFGNPKRVINYFENVPLYSSKLKSDKIFHDYVYNRQDLLREAFTLSNYMNFKLPNIEEMKKKIEANNATQLEEITKKMNGIGKNIRDAANDGSERIYKQKEEICDDKAAEECYNRLSNEQKKNISELMTRITNDPVYKSFMKMNEAKINDLIQKTNSRQHKKAVRRLHKTKTVDPDFELFKDIYKSLEDEEYPIPNNENKNEFSSWNIAISMSARLMKMWKLLPNKELFNTLNQNNFFRDTVIHGPRRLYVMKCIAENPSKISKILSTSALLKRNPYVREMILKDVPRNLQSIYDPAFKKFINNPYVLNTLLFGFEYCENEESEESYDIFIPVETAEEMKMYELVYNDQLAILDTMDFVNRDANLRALISSSGNIEKAKEILLGVDKLGF</sequence>
<dbReference type="PANTHER" id="PTHR10677:SF3">
    <property type="entry name" value="FI07626P-RELATED"/>
    <property type="match status" value="1"/>
</dbReference>
<dbReference type="Proteomes" id="UP000695000">
    <property type="component" value="Unplaced"/>
</dbReference>
<dbReference type="InterPro" id="IPR015496">
    <property type="entry name" value="Ubiquilin"/>
</dbReference>
<dbReference type="SUPFAM" id="SSF54236">
    <property type="entry name" value="Ubiquitin-like"/>
    <property type="match status" value="1"/>
</dbReference>
<dbReference type="PANTHER" id="PTHR10677">
    <property type="entry name" value="UBIQUILIN"/>
    <property type="match status" value="1"/>
</dbReference>
<proteinExistence type="predicted"/>
<dbReference type="Gene3D" id="1.10.8.10">
    <property type="entry name" value="DNA helicase RuvA subunit, C-terminal domain"/>
    <property type="match status" value="1"/>
</dbReference>
<gene>
    <name evidence="3" type="primary">LOC108560014</name>
</gene>
<dbReference type="InterPro" id="IPR000626">
    <property type="entry name" value="Ubiquitin-like_dom"/>
</dbReference>
<dbReference type="SUPFAM" id="SSF46934">
    <property type="entry name" value="UBA-like"/>
    <property type="match status" value="1"/>
</dbReference>
<evidence type="ECO:0000313" key="3">
    <source>
        <dbReference type="RefSeq" id="XP_017772917.1"/>
    </source>
</evidence>
<evidence type="ECO:0000259" key="1">
    <source>
        <dbReference type="PROSITE" id="PS50053"/>
    </source>
</evidence>
<dbReference type="PROSITE" id="PS50053">
    <property type="entry name" value="UBIQUITIN_2"/>
    <property type="match status" value="1"/>
</dbReference>
<name>A0ABM1MEB7_NICVS</name>
<organism evidence="2 3">
    <name type="scientific">Nicrophorus vespilloides</name>
    <name type="common">Boreal carrion beetle</name>
    <dbReference type="NCBI Taxonomy" id="110193"/>
    <lineage>
        <taxon>Eukaryota</taxon>
        <taxon>Metazoa</taxon>
        <taxon>Ecdysozoa</taxon>
        <taxon>Arthropoda</taxon>
        <taxon>Hexapoda</taxon>
        <taxon>Insecta</taxon>
        <taxon>Pterygota</taxon>
        <taxon>Neoptera</taxon>
        <taxon>Endopterygota</taxon>
        <taxon>Coleoptera</taxon>
        <taxon>Polyphaga</taxon>
        <taxon>Staphyliniformia</taxon>
        <taxon>Silphidae</taxon>
        <taxon>Nicrophorinae</taxon>
        <taxon>Nicrophorus</taxon>
    </lineage>
</organism>
<evidence type="ECO:0000313" key="2">
    <source>
        <dbReference type="Proteomes" id="UP000695000"/>
    </source>
</evidence>
<dbReference type="Pfam" id="PF00240">
    <property type="entry name" value="ubiquitin"/>
    <property type="match status" value="1"/>
</dbReference>